<feature type="compositionally biased region" description="Basic and acidic residues" evidence="2">
    <location>
        <begin position="560"/>
        <end position="585"/>
    </location>
</feature>
<organism evidence="3">
    <name type="scientific">Opuntia streptacantha</name>
    <name type="common">Prickly pear cactus</name>
    <name type="synonym">Opuntia cardona</name>
    <dbReference type="NCBI Taxonomy" id="393608"/>
    <lineage>
        <taxon>Eukaryota</taxon>
        <taxon>Viridiplantae</taxon>
        <taxon>Streptophyta</taxon>
        <taxon>Embryophyta</taxon>
        <taxon>Tracheophyta</taxon>
        <taxon>Spermatophyta</taxon>
        <taxon>Magnoliopsida</taxon>
        <taxon>eudicotyledons</taxon>
        <taxon>Gunneridae</taxon>
        <taxon>Pentapetalae</taxon>
        <taxon>Caryophyllales</taxon>
        <taxon>Cactineae</taxon>
        <taxon>Cactaceae</taxon>
        <taxon>Opuntioideae</taxon>
        <taxon>Opuntia</taxon>
    </lineage>
</organism>
<feature type="coiled-coil region" evidence="1">
    <location>
        <begin position="332"/>
        <end position="440"/>
    </location>
</feature>
<dbReference type="AlphaFoldDB" id="A0A7C8YE44"/>
<evidence type="ECO:0000313" key="3">
    <source>
        <dbReference type="EMBL" id="MBA4616116.1"/>
    </source>
</evidence>
<feature type="compositionally biased region" description="Acidic residues" evidence="2">
    <location>
        <begin position="472"/>
        <end position="485"/>
    </location>
</feature>
<reference evidence="3" key="1">
    <citation type="journal article" date="2013" name="J. Plant Res.">
        <title>Effect of fungi and light on seed germination of three Opuntia species from semiarid lands of central Mexico.</title>
        <authorList>
            <person name="Delgado-Sanchez P."/>
            <person name="Jimenez-Bremont J.F."/>
            <person name="Guerrero-Gonzalez Mde L."/>
            <person name="Flores J."/>
        </authorList>
    </citation>
    <scope>NUCLEOTIDE SEQUENCE</scope>
    <source>
        <tissue evidence="3">Cladode</tissue>
    </source>
</reference>
<dbReference type="InterPro" id="IPR043424">
    <property type="entry name" value="BLT-like"/>
</dbReference>
<feature type="compositionally biased region" description="Basic and acidic residues" evidence="2">
    <location>
        <begin position="632"/>
        <end position="642"/>
    </location>
</feature>
<feature type="region of interest" description="Disordered" evidence="2">
    <location>
        <begin position="464"/>
        <end position="529"/>
    </location>
</feature>
<accession>A0A7C8YE44</accession>
<feature type="compositionally biased region" description="Basic and acidic residues" evidence="2">
    <location>
        <begin position="173"/>
        <end position="182"/>
    </location>
</feature>
<name>A0A7C8YE44_OPUST</name>
<feature type="region of interest" description="Disordered" evidence="2">
    <location>
        <begin position="194"/>
        <end position="213"/>
    </location>
</feature>
<reference evidence="3" key="2">
    <citation type="submission" date="2020-07" db="EMBL/GenBank/DDBJ databases">
        <authorList>
            <person name="Vera ALvarez R."/>
            <person name="Arias-Moreno D.M."/>
            <person name="Jimenez-Jacinto V."/>
            <person name="Jimenez-Bremont J.F."/>
            <person name="Swaminathan K."/>
            <person name="Moose S.P."/>
            <person name="Guerrero-Gonzalez M.L."/>
            <person name="Marino-Ramirez L."/>
            <person name="Landsman D."/>
            <person name="Rodriguez-Kessler M."/>
            <person name="Delgado-Sanchez P."/>
        </authorList>
    </citation>
    <scope>NUCLEOTIDE SEQUENCE</scope>
    <source>
        <tissue evidence="3">Cladode</tissue>
    </source>
</reference>
<feature type="compositionally biased region" description="Basic and acidic residues" evidence="2">
    <location>
        <begin position="120"/>
        <end position="131"/>
    </location>
</feature>
<feature type="region of interest" description="Disordered" evidence="2">
    <location>
        <begin position="74"/>
        <end position="93"/>
    </location>
</feature>
<feature type="coiled-coil region" evidence="1">
    <location>
        <begin position="253"/>
        <end position="287"/>
    </location>
</feature>
<proteinExistence type="predicted"/>
<feature type="compositionally biased region" description="Polar residues" evidence="2">
    <location>
        <begin position="17"/>
        <end position="27"/>
    </location>
</feature>
<feature type="compositionally biased region" description="Low complexity" evidence="2">
    <location>
        <begin position="144"/>
        <end position="159"/>
    </location>
</feature>
<dbReference type="EMBL" id="GISG01010039">
    <property type="protein sequence ID" value="MBA4616116.1"/>
    <property type="molecule type" value="Transcribed_RNA"/>
</dbReference>
<dbReference type="PANTHER" id="PTHR31071:SF7">
    <property type="entry name" value="OS04G0382800 PROTEIN"/>
    <property type="match status" value="1"/>
</dbReference>
<feature type="region of interest" description="Disordered" evidence="2">
    <location>
        <begin position="111"/>
        <end position="182"/>
    </location>
</feature>
<evidence type="ECO:0000256" key="1">
    <source>
        <dbReference type="SAM" id="Coils"/>
    </source>
</evidence>
<feature type="region of interest" description="Disordered" evidence="2">
    <location>
        <begin position="560"/>
        <end position="648"/>
    </location>
</feature>
<protein>
    <submittedName>
        <fullName evidence="3">Uncharacterized protein</fullName>
    </submittedName>
</protein>
<dbReference type="PANTHER" id="PTHR31071">
    <property type="entry name" value="GB|AAF24581.1"/>
    <property type="match status" value="1"/>
</dbReference>
<keyword evidence="1" id="KW-0175">Coiled coil</keyword>
<feature type="region of interest" description="Disordered" evidence="2">
    <location>
        <begin position="1"/>
        <end position="61"/>
    </location>
</feature>
<sequence length="648" mass="72409">MEGLMGDATKIRKRGCSPSSSTSSVMQNYRLKRAILVGKRGGGKGDRGGSTTPVPTWRMVGSRSPSVVLRAAASPRYPPSISGRSKTGDGQLPVSARKLAATLWELSEVPSPSPIMAAGEELKEKRVGRREERRRREKVGRSVHSGSLPPHLSDPSHSPVSERMERSGIGSNRRRESSLFRRIKTDNFDSSSNASFMEVETRSHCQTPSGSTLGAKARLKDVSNALTTSKELLKIISRMWGHEGQPSSSTSLISALHAELERARLQINQLIQEENSGQKEINDLLRQFAEEKAAWKTKEQEVVEAAIESIAGELEVERKLRRGFESLNKKLGKELAETKAAFLKVLKELENEKRTMGIMEQVCDELARNIDEDKAQAAEMKRESLRIQEAVQKERQMLQIAEALREERTQMKLSDAKHLFEEKNAAVDKLKNELEAFLLTKHSKETGHGSVYQRRDGDLVSCRSEAKGSDIGEVEDTTEDGENSAESDLHSIELNTDDPDKNCMLSYSSMTPKSSKRHSTDEEQKRRKSIFNQVARKSTSLLRSVSNVVEWGTHSKYGIDKQVPRRSCGDEIQRHESGKGLRDRTLPSSRLGLEREMASPYSQRGPPWPSRDPCDAGLQRPLTMEGSGTRASLEEIRVEGRNSRRSRR</sequence>
<evidence type="ECO:0000256" key="2">
    <source>
        <dbReference type="SAM" id="MobiDB-lite"/>
    </source>
</evidence>